<evidence type="ECO:0000313" key="3">
    <source>
        <dbReference type="EMBL" id="PYE55479.1"/>
    </source>
</evidence>
<keyword evidence="2" id="KW-0694">RNA-binding</keyword>
<evidence type="ECO:0000256" key="2">
    <source>
        <dbReference type="PIRNR" id="PIRNR029950"/>
    </source>
</evidence>
<dbReference type="NCBIfam" id="TIGR02593">
    <property type="entry name" value="CRISPR_cas5"/>
    <property type="match status" value="1"/>
</dbReference>
<dbReference type="InterPro" id="IPR021124">
    <property type="entry name" value="CRISPR-assoc_prot_Cas5"/>
</dbReference>
<protein>
    <recommendedName>
        <fullName evidence="2">pre-crRNA processing endonuclease</fullName>
        <ecNumber evidence="2">3.1.-.-</ecNumber>
    </recommendedName>
</protein>
<dbReference type="OrthoDB" id="5621871at2"/>
<proteinExistence type="inferred from homology"/>
<dbReference type="PIRSF" id="PIRSF029950">
    <property type="entry name" value="Cas_CT1134"/>
    <property type="match status" value="1"/>
</dbReference>
<dbReference type="NCBIfam" id="TIGR01876">
    <property type="entry name" value="cas_Cas5d"/>
    <property type="match status" value="1"/>
</dbReference>
<gene>
    <name evidence="3" type="ORF">DES52_103314</name>
</gene>
<sequence>MNLVHVKVWGPLACFTRPELKVERVTYDVMTPSAAHNLLKAIFWKPEFDYQITEIHVLNPIEYVSITRNEIKDRQTPRQSYIAASERRTQRTTLALKDVAYVIKARIHLESHATAPVQKYTGMFMDRVERGRNFHSPYLGLREFHAYFTRPTGSERPIDVTRDLGMMLLRLNYQEDERGPFTFTRHGSDGARTVKGRAVPEYFGAHLDNGILRVPGHDHVR</sequence>
<dbReference type="GO" id="GO:0051607">
    <property type="term" value="P:defense response to virus"/>
    <property type="evidence" value="ECO:0007669"/>
    <property type="project" value="UniProtKB-UniRule"/>
</dbReference>
<dbReference type="Gene3D" id="3.30.70.2660">
    <property type="match status" value="1"/>
</dbReference>
<dbReference type="InterPro" id="IPR013422">
    <property type="entry name" value="CRISPR-assoc_prot_Cas5_N"/>
</dbReference>
<evidence type="ECO:0000256" key="1">
    <source>
        <dbReference type="ARBA" id="ARBA00023118"/>
    </source>
</evidence>
<dbReference type="GO" id="GO:0043571">
    <property type="term" value="P:maintenance of CRISPR repeat elements"/>
    <property type="evidence" value="ECO:0007669"/>
    <property type="project" value="UniProtKB-UniRule"/>
</dbReference>
<dbReference type="AlphaFoldDB" id="A0A318SLR6"/>
<keyword evidence="2" id="KW-0540">Nuclease</keyword>
<dbReference type="EMBL" id="QJSX01000003">
    <property type="protein sequence ID" value="PYE55479.1"/>
    <property type="molecule type" value="Genomic_DNA"/>
</dbReference>
<comment type="caution">
    <text evidence="3">The sequence shown here is derived from an EMBL/GenBank/DDBJ whole genome shotgun (WGS) entry which is preliminary data.</text>
</comment>
<dbReference type="RefSeq" id="WP_110885808.1">
    <property type="nucleotide sequence ID" value="NZ_QJSX01000003.1"/>
</dbReference>
<dbReference type="EC" id="3.1.-.-" evidence="2"/>
<name>A0A318SLR6_9DEIO</name>
<keyword evidence="4" id="KW-1185">Reference proteome</keyword>
<dbReference type="Proteomes" id="UP000248326">
    <property type="component" value="Unassembled WGS sequence"/>
</dbReference>
<dbReference type="GO" id="GO:0004519">
    <property type="term" value="F:endonuclease activity"/>
    <property type="evidence" value="ECO:0007669"/>
    <property type="project" value="UniProtKB-UniRule"/>
</dbReference>
<keyword evidence="2" id="KW-0378">Hydrolase</keyword>
<dbReference type="Pfam" id="PF09704">
    <property type="entry name" value="Cas_Cas5d"/>
    <property type="match status" value="1"/>
</dbReference>
<comment type="similarity">
    <text evidence="2">Belongs to the CRISPR-associated protein Cas5 family. Subtype I-C/Dvulg subfamily.</text>
</comment>
<dbReference type="GO" id="GO:0016787">
    <property type="term" value="F:hydrolase activity"/>
    <property type="evidence" value="ECO:0007669"/>
    <property type="project" value="UniProtKB-KW"/>
</dbReference>
<reference evidence="3 4" key="1">
    <citation type="submission" date="2018-06" db="EMBL/GenBank/DDBJ databases">
        <title>Genomic Encyclopedia of Type Strains, Phase IV (KMG-IV): sequencing the most valuable type-strain genomes for metagenomic binning, comparative biology and taxonomic classification.</title>
        <authorList>
            <person name="Goeker M."/>
        </authorList>
    </citation>
    <scope>NUCLEOTIDE SEQUENCE [LARGE SCALE GENOMIC DNA]</scope>
    <source>
        <strain evidence="3 4">DSM 18048</strain>
    </source>
</reference>
<accession>A0A318SLR6</accession>
<keyword evidence="2" id="KW-0255">Endonuclease</keyword>
<keyword evidence="1 2" id="KW-0051">Antiviral defense</keyword>
<dbReference type="GO" id="GO:0003723">
    <property type="term" value="F:RNA binding"/>
    <property type="evidence" value="ECO:0007669"/>
    <property type="project" value="UniProtKB-UniRule"/>
</dbReference>
<evidence type="ECO:0000313" key="4">
    <source>
        <dbReference type="Proteomes" id="UP000248326"/>
    </source>
</evidence>
<organism evidence="3 4">
    <name type="scientific">Deinococcus yavapaiensis KR-236</name>
    <dbReference type="NCBI Taxonomy" id="694435"/>
    <lineage>
        <taxon>Bacteria</taxon>
        <taxon>Thermotogati</taxon>
        <taxon>Deinococcota</taxon>
        <taxon>Deinococci</taxon>
        <taxon>Deinococcales</taxon>
        <taxon>Deinococcaceae</taxon>
        <taxon>Deinococcus</taxon>
    </lineage>
</organism>
<comment type="function">
    <text evidence="2">CRISPR (clustered regularly interspaced short palindromic repeat) is an adaptive immune system that provides protection against mobile genetic elements (viruses, transposable elements and conjugative plasmids). CRISPR clusters contain spacers, sequences complementary to antecedent mobile elements, and target invading nucleic acids. CRISPR clusters are transcribed and processed into CRISPR RNA (crRNA).</text>
</comment>
<dbReference type="InterPro" id="IPR010155">
    <property type="entry name" value="CRISPR-assoc_prot_Cas5d"/>
</dbReference>